<evidence type="ECO:0000313" key="2">
    <source>
        <dbReference type="EMBL" id="KAH8388566.1"/>
    </source>
</evidence>
<keyword evidence="3" id="KW-1185">Reference proteome</keyword>
<protein>
    <submittedName>
        <fullName evidence="2">Uncharacterized protein</fullName>
    </submittedName>
</protein>
<evidence type="ECO:0000256" key="1">
    <source>
        <dbReference type="SAM" id="MobiDB-lite"/>
    </source>
</evidence>
<gene>
    <name evidence="2" type="ORF">KR093_010030</name>
</gene>
<feature type="region of interest" description="Disordered" evidence="1">
    <location>
        <begin position="1"/>
        <end position="85"/>
    </location>
</feature>
<dbReference type="Proteomes" id="UP001200034">
    <property type="component" value="Unassembled WGS sequence"/>
</dbReference>
<reference evidence="2" key="1">
    <citation type="journal article" date="2021" name="Mol. Ecol. Resour.">
        <title>Phylogenomic analyses of the genus Drosophila reveals genomic signals of climate adaptation.</title>
        <authorList>
            <person name="Li F."/>
            <person name="Rane R.V."/>
            <person name="Luria V."/>
            <person name="Xiong Z."/>
            <person name="Chen J."/>
            <person name="Li Z."/>
            <person name="Catullo R.A."/>
            <person name="Griffin P.C."/>
            <person name="Schiffer M."/>
            <person name="Pearce S."/>
            <person name="Lee S.F."/>
            <person name="McElroy K."/>
            <person name="Stocker A."/>
            <person name="Shirriffs J."/>
            <person name="Cockerell F."/>
            <person name="Coppin C."/>
            <person name="Sgro C.M."/>
            <person name="Karger A."/>
            <person name="Cain J.W."/>
            <person name="Weber J.A."/>
            <person name="Santpere G."/>
            <person name="Kirschner M.W."/>
            <person name="Hoffmann A.A."/>
            <person name="Oakeshott J.G."/>
            <person name="Zhang G."/>
        </authorList>
    </citation>
    <scope>NUCLEOTIDE SEQUENCE</scope>
    <source>
        <strain evidence="2">BGI-SZ-2011g</strain>
    </source>
</reference>
<comment type="caution">
    <text evidence="2">The sequence shown here is derived from an EMBL/GenBank/DDBJ whole genome shotgun (WGS) entry which is preliminary data.</text>
</comment>
<accession>A0AAD4PTR8</accession>
<dbReference type="AlphaFoldDB" id="A0AAD4PTR8"/>
<proteinExistence type="predicted"/>
<sequence>MLPMSATMGLGSPATIGDSGSRAGTPTNGGSNKSDIPAITVTASPGPGSLLMGSKAPTGAGSATATTPTSHNAMQMSMSGRSQCF</sequence>
<feature type="compositionally biased region" description="Low complexity" evidence="1">
    <location>
        <begin position="56"/>
        <end position="70"/>
    </location>
</feature>
<organism evidence="2 3">
    <name type="scientific">Drosophila rubida</name>
    <dbReference type="NCBI Taxonomy" id="30044"/>
    <lineage>
        <taxon>Eukaryota</taxon>
        <taxon>Metazoa</taxon>
        <taxon>Ecdysozoa</taxon>
        <taxon>Arthropoda</taxon>
        <taxon>Hexapoda</taxon>
        <taxon>Insecta</taxon>
        <taxon>Pterygota</taxon>
        <taxon>Neoptera</taxon>
        <taxon>Endopterygota</taxon>
        <taxon>Diptera</taxon>
        <taxon>Brachycera</taxon>
        <taxon>Muscomorpha</taxon>
        <taxon>Ephydroidea</taxon>
        <taxon>Drosophilidae</taxon>
        <taxon>Drosophila</taxon>
    </lineage>
</organism>
<evidence type="ECO:0000313" key="3">
    <source>
        <dbReference type="Proteomes" id="UP001200034"/>
    </source>
</evidence>
<dbReference type="EMBL" id="JAJJHW010000014">
    <property type="protein sequence ID" value="KAH8388566.1"/>
    <property type="molecule type" value="Genomic_DNA"/>
</dbReference>
<feature type="compositionally biased region" description="Polar residues" evidence="1">
    <location>
        <begin position="71"/>
        <end position="85"/>
    </location>
</feature>
<feature type="compositionally biased region" description="Polar residues" evidence="1">
    <location>
        <begin position="22"/>
        <end position="34"/>
    </location>
</feature>
<name>A0AAD4PTR8_9MUSC</name>